<organism evidence="1 2">
    <name type="scientific">Caldisalinibacter kiritimatiensis</name>
    <dbReference type="NCBI Taxonomy" id="1304284"/>
    <lineage>
        <taxon>Bacteria</taxon>
        <taxon>Bacillati</taxon>
        <taxon>Bacillota</taxon>
        <taxon>Tissierellia</taxon>
        <taxon>Tissierellales</taxon>
        <taxon>Thermohalobacteraceae</taxon>
        <taxon>Caldisalinibacter</taxon>
    </lineage>
</organism>
<dbReference type="eggNOG" id="COG0857">
    <property type="taxonomic scope" value="Bacteria"/>
</dbReference>
<keyword evidence="2" id="KW-1185">Reference proteome</keyword>
<evidence type="ECO:0000313" key="2">
    <source>
        <dbReference type="Proteomes" id="UP000013378"/>
    </source>
</evidence>
<dbReference type="RefSeq" id="WP_006315726.1">
    <property type="nucleotide sequence ID" value="NZ_ARZA01000236.1"/>
</dbReference>
<dbReference type="SUPFAM" id="SSF75138">
    <property type="entry name" value="HprK N-terminal domain-like"/>
    <property type="match status" value="1"/>
</dbReference>
<name>R1AT78_9FIRM</name>
<comment type="caution">
    <text evidence="1">The sequence shown here is derived from an EMBL/GenBank/DDBJ whole genome shotgun (WGS) entry which is preliminary data.</text>
</comment>
<dbReference type="InterPro" id="IPR028979">
    <property type="entry name" value="Ser_kin/Pase_Hpr-like_N_sf"/>
</dbReference>
<protein>
    <submittedName>
        <fullName evidence="1">DRTGG domain-containing protein</fullName>
    </submittedName>
</protein>
<evidence type="ECO:0000313" key="1">
    <source>
        <dbReference type="EMBL" id="EOC99841.1"/>
    </source>
</evidence>
<reference evidence="1 2" key="1">
    <citation type="journal article" date="2015" name="Geomicrobiol. J.">
        <title>Caldisalinibacter kiritimatiensis gen. nov., sp. nov., a moderately thermohalophilic thiosulfate-reducing bacterium from a hypersaline microbial mat.</title>
        <authorList>
            <person name="Ben Hania W."/>
            <person name="Joseph M."/>
            <person name="Fiebig A."/>
            <person name="Bunk B."/>
            <person name="Klenk H.-P."/>
            <person name="Fardeau M.-L."/>
            <person name="Spring S."/>
        </authorList>
    </citation>
    <scope>NUCLEOTIDE SEQUENCE [LARGE SCALE GENOMIC DNA]</scope>
    <source>
        <strain evidence="1 2">L21-TH-D2</strain>
    </source>
</reference>
<dbReference type="EMBL" id="ARZA01000236">
    <property type="protein sequence ID" value="EOC99841.1"/>
    <property type="molecule type" value="Genomic_DNA"/>
</dbReference>
<sequence length="110" mass="11994">MDISNIIKKLDLEVIAGYEGQEIDVQGAYIGDLLSVVMANAKLNNIWITIQTHLNVVAVANLVELAAVIIAEDMEIDKDTISKANQLNIPLLKSKDTAYELACKLNELGV</sequence>
<gene>
    <name evidence="1" type="ORF">L21TH_2146</name>
</gene>
<dbReference type="STRING" id="1304284.L21TH_2146"/>
<accession>R1AT78</accession>
<dbReference type="Gene3D" id="3.40.1390.20">
    <property type="entry name" value="HprK N-terminal domain-like"/>
    <property type="match status" value="1"/>
</dbReference>
<proteinExistence type="predicted"/>
<dbReference type="AlphaFoldDB" id="R1AT78"/>
<dbReference type="Proteomes" id="UP000013378">
    <property type="component" value="Unassembled WGS sequence"/>
</dbReference>